<dbReference type="Proteomes" id="UP000815325">
    <property type="component" value="Unassembled WGS sequence"/>
</dbReference>
<name>A0ABQ7GA40_DUNSA</name>
<evidence type="ECO:0008006" key="3">
    <source>
        <dbReference type="Google" id="ProtNLM"/>
    </source>
</evidence>
<evidence type="ECO:0000313" key="1">
    <source>
        <dbReference type="EMBL" id="KAF5831474.1"/>
    </source>
</evidence>
<protein>
    <recommendedName>
        <fullName evidence="3">Encoded protein</fullName>
    </recommendedName>
</protein>
<keyword evidence="2" id="KW-1185">Reference proteome</keyword>
<gene>
    <name evidence="1" type="ORF">DUNSADRAFT_13096</name>
</gene>
<dbReference type="EMBL" id="MU069945">
    <property type="protein sequence ID" value="KAF5831474.1"/>
    <property type="molecule type" value="Genomic_DNA"/>
</dbReference>
<reference evidence="1" key="1">
    <citation type="submission" date="2017-08" db="EMBL/GenBank/DDBJ databases">
        <authorList>
            <person name="Polle J.E."/>
            <person name="Barry K."/>
            <person name="Cushman J."/>
            <person name="Schmutz J."/>
            <person name="Tran D."/>
            <person name="Hathwaick L.T."/>
            <person name="Yim W.C."/>
            <person name="Jenkins J."/>
            <person name="Mckie-Krisberg Z.M."/>
            <person name="Prochnik S."/>
            <person name="Lindquist E."/>
            <person name="Dockter R.B."/>
            <person name="Adam C."/>
            <person name="Molina H."/>
            <person name="Bunkerborg J."/>
            <person name="Jin E."/>
            <person name="Buchheim M."/>
            <person name="Magnuson J."/>
        </authorList>
    </citation>
    <scope>NUCLEOTIDE SEQUENCE</scope>
    <source>
        <strain evidence="1">CCAP 19/18</strain>
    </source>
</reference>
<evidence type="ECO:0000313" key="2">
    <source>
        <dbReference type="Proteomes" id="UP000815325"/>
    </source>
</evidence>
<accession>A0ABQ7GA40</accession>
<sequence length="104" mass="11361">MNLSRPWAMPLNDGCDASEVGAHVRGWSAVESCLVPLHFPSILSTVTFRKSLGSCWRYCCVGISSTYGFHDKGNLASTVMSCMEVITLKCFLLLATVQRLSGQD</sequence>
<organism evidence="1 2">
    <name type="scientific">Dunaliella salina</name>
    <name type="common">Green alga</name>
    <name type="synonym">Protococcus salinus</name>
    <dbReference type="NCBI Taxonomy" id="3046"/>
    <lineage>
        <taxon>Eukaryota</taxon>
        <taxon>Viridiplantae</taxon>
        <taxon>Chlorophyta</taxon>
        <taxon>core chlorophytes</taxon>
        <taxon>Chlorophyceae</taxon>
        <taxon>CS clade</taxon>
        <taxon>Chlamydomonadales</taxon>
        <taxon>Dunaliellaceae</taxon>
        <taxon>Dunaliella</taxon>
    </lineage>
</organism>
<proteinExistence type="predicted"/>
<comment type="caution">
    <text evidence="1">The sequence shown here is derived from an EMBL/GenBank/DDBJ whole genome shotgun (WGS) entry which is preliminary data.</text>
</comment>